<keyword evidence="4" id="KW-1185">Reference proteome</keyword>
<evidence type="ECO:0000313" key="4">
    <source>
        <dbReference type="Proteomes" id="UP000016922"/>
    </source>
</evidence>
<evidence type="ECO:0000256" key="2">
    <source>
        <dbReference type="SAM" id="SignalP"/>
    </source>
</evidence>
<evidence type="ECO:0000313" key="3">
    <source>
        <dbReference type="EMBL" id="EPE29261.1"/>
    </source>
</evidence>
<feature type="region of interest" description="Disordered" evidence="1">
    <location>
        <begin position="118"/>
        <end position="138"/>
    </location>
</feature>
<proteinExistence type="predicted"/>
<dbReference type="Proteomes" id="UP000016922">
    <property type="component" value="Unassembled WGS sequence"/>
</dbReference>
<name>S3DBD7_GLAL2</name>
<feature type="chain" id="PRO_5004508198" evidence="2">
    <location>
        <begin position="20"/>
        <end position="187"/>
    </location>
</feature>
<evidence type="ECO:0000256" key="1">
    <source>
        <dbReference type="SAM" id="MobiDB-lite"/>
    </source>
</evidence>
<dbReference type="HOGENOM" id="CLU_1447814_0_0_1"/>
<keyword evidence="2" id="KW-0732">Signal</keyword>
<dbReference type="RefSeq" id="XP_008083370.1">
    <property type="nucleotide sequence ID" value="XM_008085179.1"/>
</dbReference>
<dbReference type="AlphaFoldDB" id="S3DBD7"/>
<gene>
    <name evidence="3" type="ORF">GLAREA_00421</name>
</gene>
<feature type="compositionally biased region" description="Polar residues" evidence="1">
    <location>
        <begin position="119"/>
        <end position="136"/>
    </location>
</feature>
<feature type="region of interest" description="Disordered" evidence="1">
    <location>
        <begin position="55"/>
        <end position="78"/>
    </location>
</feature>
<organism evidence="3 4">
    <name type="scientific">Glarea lozoyensis (strain ATCC 20868 / MF5171)</name>
    <dbReference type="NCBI Taxonomy" id="1116229"/>
    <lineage>
        <taxon>Eukaryota</taxon>
        <taxon>Fungi</taxon>
        <taxon>Dikarya</taxon>
        <taxon>Ascomycota</taxon>
        <taxon>Pezizomycotina</taxon>
        <taxon>Leotiomycetes</taxon>
        <taxon>Helotiales</taxon>
        <taxon>Helotiaceae</taxon>
        <taxon>Glarea</taxon>
    </lineage>
</organism>
<accession>S3DBD7</accession>
<dbReference type="EMBL" id="KE145367">
    <property type="protein sequence ID" value="EPE29261.1"/>
    <property type="molecule type" value="Genomic_DNA"/>
</dbReference>
<dbReference type="KEGG" id="glz:GLAREA_00421"/>
<feature type="signal peptide" evidence="2">
    <location>
        <begin position="1"/>
        <end position="19"/>
    </location>
</feature>
<protein>
    <submittedName>
        <fullName evidence="3">Uncharacterized protein</fullName>
    </submittedName>
</protein>
<dbReference type="GeneID" id="19459479"/>
<reference evidence="3 4" key="1">
    <citation type="journal article" date="2013" name="BMC Genomics">
        <title>Genomics-driven discovery of the pneumocandin biosynthetic gene cluster in the fungus Glarea lozoyensis.</title>
        <authorList>
            <person name="Chen L."/>
            <person name="Yue Q."/>
            <person name="Zhang X."/>
            <person name="Xiang M."/>
            <person name="Wang C."/>
            <person name="Li S."/>
            <person name="Che Y."/>
            <person name="Ortiz-Lopez F.J."/>
            <person name="Bills G.F."/>
            <person name="Liu X."/>
            <person name="An Z."/>
        </authorList>
    </citation>
    <scope>NUCLEOTIDE SEQUENCE [LARGE SCALE GENOMIC DNA]</scope>
    <source>
        <strain evidence="4">ATCC 20868 / MF5171</strain>
    </source>
</reference>
<sequence length="187" mass="19534">MPSFVVALTLVVLPLLANSQNIPPTLSIIDLSQQLNPNPDLIPLPVVINPIEVTTTSSTSSTTSTTSTTDTSITSSSSTLTSITTNSITFITPITYTPPTTSTTSRITFITPITYTEPPASTSTTVQPPVRNSTMATRERTSMVPVGPTTTMPVTPVQTGGVDGKTKNSVEMIVVLLGAAAGFFVFA</sequence>